<name>A0A9P5YEK8_9AGAR</name>
<feature type="region of interest" description="Disordered" evidence="1">
    <location>
        <begin position="214"/>
        <end position="253"/>
    </location>
</feature>
<reference evidence="2" key="1">
    <citation type="submission" date="2020-11" db="EMBL/GenBank/DDBJ databases">
        <authorList>
            <consortium name="DOE Joint Genome Institute"/>
            <person name="Ahrendt S."/>
            <person name="Riley R."/>
            <person name="Andreopoulos W."/>
            <person name="Labutti K."/>
            <person name="Pangilinan J."/>
            <person name="Ruiz-Duenas F.J."/>
            <person name="Barrasa J.M."/>
            <person name="Sanchez-Garcia M."/>
            <person name="Camarero S."/>
            <person name="Miyauchi S."/>
            <person name="Serrano A."/>
            <person name="Linde D."/>
            <person name="Babiker R."/>
            <person name="Drula E."/>
            <person name="Ayuso-Fernandez I."/>
            <person name="Pacheco R."/>
            <person name="Padilla G."/>
            <person name="Ferreira P."/>
            <person name="Barriuso J."/>
            <person name="Kellner H."/>
            <person name="Castanera R."/>
            <person name="Alfaro M."/>
            <person name="Ramirez L."/>
            <person name="Pisabarro A.G."/>
            <person name="Kuo A."/>
            <person name="Tritt A."/>
            <person name="Lipzen A."/>
            <person name="He G."/>
            <person name="Yan M."/>
            <person name="Ng V."/>
            <person name="Cullen D."/>
            <person name="Martin F."/>
            <person name="Rosso M.-N."/>
            <person name="Henrissat B."/>
            <person name="Hibbett D."/>
            <person name="Martinez A.T."/>
            <person name="Grigoriev I.V."/>
        </authorList>
    </citation>
    <scope>NUCLEOTIDE SEQUENCE</scope>
    <source>
        <strain evidence="2">CBS 247.69</strain>
    </source>
</reference>
<sequence>MQRDNAFTRNSDDSFESDMGPPKPKFKEFSPLSSLDSIEMPVFHDLGSFLRHDLSHGSMITSFPVENSPKFYQNQSSFLDGANMLALQDVSGFLQPDSLVISRAYADATSRPGSPKPQVPAKNSPIVSARPPNITPNVNTPPPHRPYSFPASVTSCTSPPPQIIILPPLQAPAVPQSSASSESMYSMGTATDVSPHGGLFPFPLMPSSPPSQMLPLSASFLDLGPPKTSSFLDFDDPPPKPRTRDRLSPNDHV</sequence>
<keyword evidence="3" id="KW-1185">Reference proteome</keyword>
<evidence type="ECO:0000313" key="2">
    <source>
        <dbReference type="EMBL" id="KAF9467250.1"/>
    </source>
</evidence>
<feature type="region of interest" description="Disordered" evidence="1">
    <location>
        <begin position="108"/>
        <end position="133"/>
    </location>
</feature>
<feature type="region of interest" description="Disordered" evidence="1">
    <location>
        <begin position="1"/>
        <end position="30"/>
    </location>
</feature>
<evidence type="ECO:0000256" key="1">
    <source>
        <dbReference type="SAM" id="MobiDB-lite"/>
    </source>
</evidence>
<protein>
    <submittedName>
        <fullName evidence="2">Uncharacterized protein</fullName>
    </submittedName>
</protein>
<dbReference type="AlphaFoldDB" id="A0A9P5YEK8"/>
<feature type="compositionally biased region" description="Basic and acidic residues" evidence="1">
    <location>
        <begin position="237"/>
        <end position="253"/>
    </location>
</feature>
<proteinExistence type="predicted"/>
<organism evidence="2 3">
    <name type="scientific">Collybia nuda</name>
    <dbReference type="NCBI Taxonomy" id="64659"/>
    <lineage>
        <taxon>Eukaryota</taxon>
        <taxon>Fungi</taxon>
        <taxon>Dikarya</taxon>
        <taxon>Basidiomycota</taxon>
        <taxon>Agaricomycotina</taxon>
        <taxon>Agaricomycetes</taxon>
        <taxon>Agaricomycetidae</taxon>
        <taxon>Agaricales</taxon>
        <taxon>Tricholomatineae</taxon>
        <taxon>Clitocybaceae</taxon>
        <taxon>Collybia</taxon>
    </lineage>
</organism>
<accession>A0A9P5YEK8</accession>
<comment type="caution">
    <text evidence="2">The sequence shown here is derived from an EMBL/GenBank/DDBJ whole genome shotgun (WGS) entry which is preliminary data.</text>
</comment>
<dbReference type="Proteomes" id="UP000807353">
    <property type="component" value="Unassembled WGS sequence"/>
</dbReference>
<gene>
    <name evidence="2" type="ORF">BDZ94DRAFT_1020956</name>
</gene>
<evidence type="ECO:0000313" key="3">
    <source>
        <dbReference type="Proteomes" id="UP000807353"/>
    </source>
</evidence>
<dbReference type="EMBL" id="MU150237">
    <property type="protein sequence ID" value="KAF9467250.1"/>
    <property type="molecule type" value="Genomic_DNA"/>
</dbReference>